<evidence type="ECO:0000256" key="11">
    <source>
        <dbReference type="SAM" id="Phobius"/>
    </source>
</evidence>
<feature type="region of interest" description="Disordered" evidence="10">
    <location>
        <begin position="761"/>
        <end position="780"/>
    </location>
</feature>
<keyword evidence="2" id="KW-0723">Serine/threonine-protein kinase</keyword>
<dbReference type="PANTHER" id="PTHR24363">
    <property type="entry name" value="SERINE/THREONINE PROTEIN KINASE"/>
    <property type="match status" value="1"/>
</dbReference>
<accession>A0A951QQP5</accession>
<evidence type="ECO:0000256" key="10">
    <source>
        <dbReference type="SAM" id="MobiDB-lite"/>
    </source>
</evidence>
<keyword evidence="3" id="KW-0808">Transferase</keyword>
<evidence type="ECO:0000313" key="13">
    <source>
        <dbReference type="EMBL" id="MBW4670689.1"/>
    </source>
</evidence>
<evidence type="ECO:0000256" key="7">
    <source>
        <dbReference type="ARBA" id="ARBA00047899"/>
    </source>
</evidence>
<dbReference type="PANTHER" id="PTHR24363:SF0">
    <property type="entry name" value="SERINE_THREONINE KINASE LIKE DOMAIN CONTAINING 1"/>
    <property type="match status" value="1"/>
</dbReference>
<evidence type="ECO:0000256" key="2">
    <source>
        <dbReference type="ARBA" id="ARBA00022527"/>
    </source>
</evidence>
<reference evidence="13" key="2">
    <citation type="journal article" date="2022" name="Microbiol. Resour. Announc.">
        <title>Metagenome Sequencing to Explore Phylogenomics of Terrestrial Cyanobacteria.</title>
        <authorList>
            <person name="Ward R.D."/>
            <person name="Stajich J.E."/>
            <person name="Johansen J.R."/>
            <person name="Huntemann M."/>
            <person name="Clum A."/>
            <person name="Foster B."/>
            <person name="Foster B."/>
            <person name="Roux S."/>
            <person name="Palaniappan K."/>
            <person name="Varghese N."/>
            <person name="Mukherjee S."/>
            <person name="Reddy T.B.K."/>
            <person name="Daum C."/>
            <person name="Copeland A."/>
            <person name="Chen I.A."/>
            <person name="Ivanova N.N."/>
            <person name="Kyrpides N.C."/>
            <person name="Shapiro N."/>
            <person name="Eloe-Fadrosh E.A."/>
            <person name="Pietrasiak N."/>
        </authorList>
    </citation>
    <scope>NUCLEOTIDE SEQUENCE</scope>
    <source>
        <strain evidence="13">GSE-NOS-MK-12-04C</strain>
    </source>
</reference>
<feature type="binding site" evidence="9">
    <location>
        <position position="508"/>
    </location>
    <ligand>
        <name>ATP</name>
        <dbReference type="ChEBI" id="CHEBI:30616"/>
    </ligand>
</feature>
<comment type="catalytic activity">
    <reaction evidence="7">
        <text>L-threonyl-[protein] + ATP = O-phospho-L-threonyl-[protein] + ADP + H(+)</text>
        <dbReference type="Rhea" id="RHEA:46608"/>
        <dbReference type="Rhea" id="RHEA-COMP:11060"/>
        <dbReference type="Rhea" id="RHEA-COMP:11605"/>
        <dbReference type="ChEBI" id="CHEBI:15378"/>
        <dbReference type="ChEBI" id="CHEBI:30013"/>
        <dbReference type="ChEBI" id="CHEBI:30616"/>
        <dbReference type="ChEBI" id="CHEBI:61977"/>
        <dbReference type="ChEBI" id="CHEBI:456216"/>
        <dbReference type="EC" id="2.7.11.1"/>
    </reaction>
</comment>
<comment type="caution">
    <text evidence="13">The sequence shown here is derived from an EMBL/GenBank/DDBJ whole genome shotgun (WGS) entry which is preliminary data.</text>
</comment>
<dbReference type="GO" id="GO:0004674">
    <property type="term" value="F:protein serine/threonine kinase activity"/>
    <property type="evidence" value="ECO:0007669"/>
    <property type="project" value="UniProtKB-KW"/>
</dbReference>
<keyword evidence="4 9" id="KW-0547">Nucleotide-binding</keyword>
<dbReference type="SMART" id="SM01080">
    <property type="entry name" value="CHASE2"/>
    <property type="match status" value="1"/>
</dbReference>
<dbReference type="PROSITE" id="PS50011">
    <property type="entry name" value="PROTEIN_KINASE_DOM"/>
    <property type="match status" value="1"/>
</dbReference>
<dbReference type="Gene3D" id="3.30.200.20">
    <property type="entry name" value="Phosphorylase Kinase, domain 1"/>
    <property type="match status" value="1"/>
</dbReference>
<keyword evidence="11" id="KW-1133">Transmembrane helix</keyword>
<keyword evidence="5" id="KW-0418">Kinase</keyword>
<dbReference type="Gene3D" id="1.10.510.10">
    <property type="entry name" value="Transferase(Phosphotransferase) domain 1"/>
    <property type="match status" value="1"/>
</dbReference>
<evidence type="ECO:0000256" key="9">
    <source>
        <dbReference type="PROSITE-ProRule" id="PRU10141"/>
    </source>
</evidence>
<dbReference type="InterPro" id="IPR000719">
    <property type="entry name" value="Prot_kinase_dom"/>
</dbReference>
<feature type="domain" description="Protein kinase" evidence="12">
    <location>
        <begin position="477"/>
        <end position="739"/>
    </location>
</feature>
<dbReference type="EC" id="2.7.11.1" evidence="1"/>
<dbReference type="InterPro" id="IPR007890">
    <property type="entry name" value="CHASE2"/>
</dbReference>
<dbReference type="SUPFAM" id="SSF56112">
    <property type="entry name" value="Protein kinase-like (PK-like)"/>
    <property type="match status" value="1"/>
</dbReference>
<evidence type="ECO:0000256" key="1">
    <source>
        <dbReference type="ARBA" id="ARBA00012513"/>
    </source>
</evidence>
<evidence type="ECO:0000256" key="5">
    <source>
        <dbReference type="ARBA" id="ARBA00022777"/>
    </source>
</evidence>
<dbReference type="GO" id="GO:0005524">
    <property type="term" value="F:ATP binding"/>
    <property type="evidence" value="ECO:0007669"/>
    <property type="project" value="UniProtKB-UniRule"/>
</dbReference>
<dbReference type="SMART" id="SM00220">
    <property type="entry name" value="S_TKc"/>
    <property type="match status" value="1"/>
</dbReference>
<dbReference type="InterPro" id="IPR011009">
    <property type="entry name" value="Kinase-like_dom_sf"/>
</dbReference>
<keyword evidence="6 9" id="KW-0067">ATP-binding</keyword>
<organism evidence="13 14">
    <name type="scientific">Cyanomargarita calcarea GSE-NOS-MK-12-04C</name>
    <dbReference type="NCBI Taxonomy" id="2839659"/>
    <lineage>
        <taxon>Bacteria</taxon>
        <taxon>Bacillati</taxon>
        <taxon>Cyanobacteriota</taxon>
        <taxon>Cyanophyceae</taxon>
        <taxon>Nostocales</taxon>
        <taxon>Cyanomargaritaceae</taxon>
        <taxon>Cyanomargarita</taxon>
    </lineage>
</organism>
<keyword evidence="11" id="KW-0812">Transmembrane</keyword>
<dbReference type="Pfam" id="PF05226">
    <property type="entry name" value="CHASE2"/>
    <property type="match status" value="1"/>
</dbReference>
<feature type="compositionally biased region" description="Polar residues" evidence="10">
    <location>
        <begin position="761"/>
        <end position="771"/>
    </location>
</feature>
<sequence length="780" mass="86896">MAEEHTSTLTKKYVSATNRQSNRLTKMTATVLARSSKLMPRLGHLLAGMTAIGAAILTFNSLEWTELLENHTHSAFFQLRGEVIPPDKIAILGIDQESMSSPQESYKNDPVKNAFFEPLQKFPFKRQAYAEVIEKLMQAGARSVALDIVFDAPSSYGVADDRKFQAVLQRYAGKVTLAAIYDESEIREGQIRTRKLLEPYIMFRTKPASIGLANFPQEPDGKIHKLGGDFTKSVNKEFNKHLKSFDEAVLSAANVNYPRLRGDRINFFTAGKFESFAFSHVLDPDNWNSYLEQGKVFKDKIVIVGATDKLAKDYFPVPVYSESMAGVEIHANAIATLMSGKAIAEGIPSIPLRALFVLSLVSVSAVIVIRSKHGIYRFLSSLGVAIAWFFGSYGLFAYAQLILPTAIPVVAIVMIGFSYLVCEIVREKIKKIELVDILKRNSSNRLAQEIISQQDDLKDLLEQRQIEISGKILDGRYEIVKVLGSGGFSETYIAKDTKRPGNPRCVVKQLKPANNKSGQMQVARRLFNSEAQTLENLGTYNQIPQLLAYFEEEEEFYLVQEQIIGHPLSQELPTGKKIPENIVIEILRDLLQTLIFVHKNGVIHRDIKPSNIIRRNSDRKLVLIDFGAVKEAATQLVDPEESTAFTIAIGTKGYAPTEQCFGRPQYNSDIYAVGMIGIKALTGIAPHDIERDSHGELKWTDKVEVSSSLVLIISQMVLDDFQKRYQSAAVALKALNELVGIQQDCDPTDRQLPINDSSINTVLEDSSTPTTPWAGIPEET</sequence>
<evidence type="ECO:0000256" key="4">
    <source>
        <dbReference type="ARBA" id="ARBA00022741"/>
    </source>
</evidence>
<dbReference type="PROSITE" id="PS00107">
    <property type="entry name" value="PROTEIN_KINASE_ATP"/>
    <property type="match status" value="1"/>
</dbReference>
<dbReference type="Pfam" id="PF00069">
    <property type="entry name" value="Pkinase"/>
    <property type="match status" value="1"/>
</dbReference>
<name>A0A951QQP5_9CYAN</name>
<dbReference type="CDD" id="cd14014">
    <property type="entry name" value="STKc_PknB_like"/>
    <property type="match status" value="1"/>
</dbReference>
<protein>
    <recommendedName>
        <fullName evidence="1">non-specific serine/threonine protein kinase</fullName>
        <ecNumber evidence="1">2.7.11.1</ecNumber>
    </recommendedName>
</protein>
<comment type="catalytic activity">
    <reaction evidence="8">
        <text>L-seryl-[protein] + ATP = O-phospho-L-seryl-[protein] + ADP + H(+)</text>
        <dbReference type="Rhea" id="RHEA:17989"/>
        <dbReference type="Rhea" id="RHEA-COMP:9863"/>
        <dbReference type="Rhea" id="RHEA-COMP:11604"/>
        <dbReference type="ChEBI" id="CHEBI:15378"/>
        <dbReference type="ChEBI" id="CHEBI:29999"/>
        <dbReference type="ChEBI" id="CHEBI:30616"/>
        <dbReference type="ChEBI" id="CHEBI:83421"/>
        <dbReference type="ChEBI" id="CHEBI:456216"/>
        <dbReference type="EC" id="2.7.11.1"/>
    </reaction>
</comment>
<evidence type="ECO:0000259" key="12">
    <source>
        <dbReference type="PROSITE" id="PS50011"/>
    </source>
</evidence>
<evidence type="ECO:0000256" key="3">
    <source>
        <dbReference type="ARBA" id="ARBA00022679"/>
    </source>
</evidence>
<dbReference type="InterPro" id="IPR017441">
    <property type="entry name" value="Protein_kinase_ATP_BS"/>
</dbReference>
<feature type="transmembrane region" description="Helical" evidence="11">
    <location>
        <begin position="402"/>
        <end position="422"/>
    </location>
</feature>
<evidence type="ECO:0000313" key="14">
    <source>
        <dbReference type="Proteomes" id="UP000729701"/>
    </source>
</evidence>
<dbReference type="Proteomes" id="UP000729701">
    <property type="component" value="Unassembled WGS sequence"/>
</dbReference>
<gene>
    <name evidence="13" type="ORF">KME60_25525</name>
</gene>
<dbReference type="AlphaFoldDB" id="A0A951QQP5"/>
<dbReference type="EMBL" id="JAHHGZ010000034">
    <property type="protein sequence ID" value="MBW4670689.1"/>
    <property type="molecule type" value="Genomic_DNA"/>
</dbReference>
<reference evidence="13" key="1">
    <citation type="submission" date="2021-05" db="EMBL/GenBank/DDBJ databases">
        <authorList>
            <person name="Pietrasiak N."/>
            <person name="Ward R."/>
            <person name="Stajich J.E."/>
            <person name="Kurbessoian T."/>
        </authorList>
    </citation>
    <scope>NUCLEOTIDE SEQUENCE</scope>
    <source>
        <strain evidence="13">GSE-NOS-MK-12-04C</strain>
    </source>
</reference>
<evidence type="ECO:0000256" key="8">
    <source>
        <dbReference type="ARBA" id="ARBA00048679"/>
    </source>
</evidence>
<evidence type="ECO:0000256" key="6">
    <source>
        <dbReference type="ARBA" id="ARBA00022840"/>
    </source>
</evidence>
<keyword evidence="11" id="KW-0472">Membrane</keyword>
<feature type="transmembrane region" description="Helical" evidence="11">
    <location>
        <begin position="376"/>
        <end position="396"/>
    </location>
</feature>
<feature type="transmembrane region" description="Helical" evidence="11">
    <location>
        <begin position="350"/>
        <end position="369"/>
    </location>
</feature>
<proteinExistence type="predicted"/>